<evidence type="ECO:0000313" key="13">
    <source>
        <dbReference type="EMBL" id="KAI1725263.1"/>
    </source>
</evidence>
<dbReference type="Proteomes" id="UP001201812">
    <property type="component" value="Unassembled WGS sequence"/>
</dbReference>
<dbReference type="GO" id="GO:0006906">
    <property type="term" value="P:vesicle fusion"/>
    <property type="evidence" value="ECO:0007669"/>
    <property type="project" value="TreeGrafter"/>
</dbReference>
<dbReference type="PANTHER" id="PTHR19957">
    <property type="entry name" value="SYNTAXIN"/>
    <property type="match status" value="1"/>
</dbReference>
<evidence type="ECO:0000256" key="2">
    <source>
        <dbReference type="ARBA" id="ARBA00009063"/>
    </source>
</evidence>
<keyword evidence="3" id="KW-0813">Transport</keyword>
<dbReference type="GO" id="GO:0000139">
    <property type="term" value="C:Golgi membrane"/>
    <property type="evidence" value="ECO:0007669"/>
    <property type="project" value="UniProtKB-SubCell"/>
</dbReference>
<keyword evidence="14" id="KW-1185">Reference proteome</keyword>
<dbReference type="GO" id="GO:0048278">
    <property type="term" value="P:vesicle docking"/>
    <property type="evidence" value="ECO:0007669"/>
    <property type="project" value="TreeGrafter"/>
</dbReference>
<dbReference type="InterPro" id="IPR006012">
    <property type="entry name" value="Syntaxin/epimorphin_CS"/>
</dbReference>
<name>A0AAD4NDW9_9BILA</name>
<sequence>MNFVLMVYQDICYLSRNLTEVFIFLRTNDQQNRNHCGYADNEDKVRLIGFDEEKGIVSAGSKSPPSWVNVLDEINYEMTRIKTRKATLRELQQKTLSGLDFNEESSSPDQEKIKELTDEITTMFTHVRRLIRLLEESEPDRIRAYIRLRENVVSSLMLALNNLLHNFRASQSTYLKHLDSRRSNVDSFLLASSSSAPIPYVMPSADDNYGSSSSNAADDEELSISQIQQIMQNEHMTKEREKEVIKISTSILELNNLFKDVASLILDQGTILDRIDYNVDVTAHRIKSAYKSVEKAQQYQRNRKMQLIVVLAGFAIFLMLLILLIKL</sequence>
<dbReference type="GO" id="GO:0005484">
    <property type="term" value="F:SNAP receptor activity"/>
    <property type="evidence" value="ECO:0007669"/>
    <property type="project" value="InterPro"/>
</dbReference>
<dbReference type="GO" id="GO:0006886">
    <property type="term" value="P:intracellular protein transport"/>
    <property type="evidence" value="ECO:0007669"/>
    <property type="project" value="InterPro"/>
</dbReference>
<comment type="caution">
    <text evidence="13">The sequence shown here is derived from an EMBL/GenBank/DDBJ whole genome shotgun (WGS) entry which is preliminary data.</text>
</comment>
<dbReference type="InterPro" id="IPR045242">
    <property type="entry name" value="Syntaxin"/>
</dbReference>
<evidence type="ECO:0000256" key="4">
    <source>
        <dbReference type="ARBA" id="ARBA00022692"/>
    </source>
</evidence>
<dbReference type="InterPro" id="IPR000727">
    <property type="entry name" value="T_SNARE_dom"/>
</dbReference>
<dbReference type="GO" id="GO:0006836">
    <property type="term" value="P:neurotransmitter transport"/>
    <property type="evidence" value="ECO:0007669"/>
    <property type="project" value="UniProtKB-KW"/>
</dbReference>
<evidence type="ECO:0000256" key="11">
    <source>
        <dbReference type="SAM" id="Phobius"/>
    </source>
</evidence>
<organism evidence="13 14">
    <name type="scientific">Ditylenchus destructor</name>
    <dbReference type="NCBI Taxonomy" id="166010"/>
    <lineage>
        <taxon>Eukaryota</taxon>
        <taxon>Metazoa</taxon>
        <taxon>Ecdysozoa</taxon>
        <taxon>Nematoda</taxon>
        <taxon>Chromadorea</taxon>
        <taxon>Rhabditida</taxon>
        <taxon>Tylenchina</taxon>
        <taxon>Tylenchomorpha</taxon>
        <taxon>Sphaerularioidea</taxon>
        <taxon>Anguinidae</taxon>
        <taxon>Anguininae</taxon>
        <taxon>Ditylenchus</taxon>
    </lineage>
</organism>
<evidence type="ECO:0000256" key="1">
    <source>
        <dbReference type="ARBA" id="ARBA00004409"/>
    </source>
</evidence>
<dbReference type="PROSITE" id="PS00914">
    <property type="entry name" value="SYNTAXIN"/>
    <property type="match status" value="1"/>
</dbReference>
<dbReference type="CDD" id="cd15845">
    <property type="entry name" value="SNARE_syntaxin16"/>
    <property type="match status" value="1"/>
</dbReference>
<dbReference type="PANTHER" id="PTHR19957:SF83">
    <property type="entry name" value="SYNTAXIN-16"/>
    <property type="match status" value="1"/>
</dbReference>
<keyword evidence="10 11" id="KW-0472">Membrane</keyword>
<gene>
    <name evidence="13" type="ORF">DdX_01915</name>
</gene>
<feature type="transmembrane region" description="Helical" evidence="11">
    <location>
        <begin position="307"/>
        <end position="325"/>
    </location>
</feature>
<dbReference type="Pfam" id="PF05739">
    <property type="entry name" value="SNARE"/>
    <property type="match status" value="1"/>
</dbReference>
<evidence type="ECO:0000256" key="9">
    <source>
        <dbReference type="ARBA" id="ARBA00023054"/>
    </source>
</evidence>
<keyword evidence="8" id="KW-0333">Golgi apparatus</keyword>
<evidence type="ECO:0000256" key="6">
    <source>
        <dbReference type="ARBA" id="ARBA00022927"/>
    </source>
</evidence>
<dbReference type="PROSITE" id="PS50192">
    <property type="entry name" value="T_SNARE"/>
    <property type="match status" value="1"/>
</dbReference>
<keyword evidence="5" id="KW-0532">Neurotransmitter transport</keyword>
<evidence type="ECO:0000259" key="12">
    <source>
        <dbReference type="PROSITE" id="PS50192"/>
    </source>
</evidence>
<dbReference type="GO" id="GO:0000149">
    <property type="term" value="F:SNARE binding"/>
    <property type="evidence" value="ECO:0007669"/>
    <property type="project" value="TreeGrafter"/>
</dbReference>
<dbReference type="InterPro" id="IPR010989">
    <property type="entry name" value="SNARE"/>
</dbReference>
<accession>A0AAD4NDW9</accession>
<dbReference type="AlphaFoldDB" id="A0AAD4NDW9"/>
<keyword evidence="7 11" id="KW-1133">Transmembrane helix</keyword>
<evidence type="ECO:0000256" key="10">
    <source>
        <dbReference type="ARBA" id="ARBA00023136"/>
    </source>
</evidence>
<keyword evidence="6" id="KW-0653">Protein transport</keyword>
<comment type="similarity">
    <text evidence="2">Belongs to the syntaxin family.</text>
</comment>
<evidence type="ECO:0000313" key="14">
    <source>
        <dbReference type="Proteomes" id="UP001201812"/>
    </source>
</evidence>
<dbReference type="EMBL" id="JAKKPZ010000002">
    <property type="protein sequence ID" value="KAI1725263.1"/>
    <property type="molecule type" value="Genomic_DNA"/>
</dbReference>
<feature type="domain" description="T-SNARE coiled-coil homology" evidence="12">
    <location>
        <begin position="234"/>
        <end position="296"/>
    </location>
</feature>
<dbReference type="SUPFAM" id="SSF47661">
    <property type="entry name" value="t-snare proteins"/>
    <property type="match status" value="1"/>
</dbReference>
<keyword evidence="9" id="KW-0175">Coiled coil</keyword>
<comment type="subcellular location">
    <subcellularLocation>
        <location evidence="1">Golgi apparatus membrane</location>
        <topology evidence="1">Single-pass type IV membrane protein</topology>
    </subcellularLocation>
</comment>
<proteinExistence type="inferred from homology"/>
<evidence type="ECO:0000256" key="7">
    <source>
        <dbReference type="ARBA" id="ARBA00022989"/>
    </source>
</evidence>
<dbReference type="GO" id="GO:0031201">
    <property type="term" value="C:SNARE complex"/>
    <property type="evidence" value="ECO:0007669"/>
    <property type="project" value="TreeGrafter"/>
</dbReference>
<dbReference type="Gene3D" id="1.20.58.70">
    <property type="match status" value="1"/>
</dbReference>
<protein>
    <submittedName>
        <fullName evidence="13">SNARE domain-containing protein</fullName>
    </submittedName>
</protein>
<evidence type="ECO:0000256" key="3">
    <source>
        <dbReference type="ARBA" id="ARBA00022448"/>
    </source>
</evidence>
<dbReference type="SMART" id="SM00397">
    <property type="entry name" value="t_SNARE"/>
    <property type="match status" value="1"/>
</dbReference>
<reference evidence="13" key="1">
    <citation type="submission" date="2022-01" db="EMBL/GenBank/DDBJ databases">
        <title>Genome Sequence Resource for Two Populations of Ditylenchus destructor, the Migratory Endoparasitic Phytonematode.</title>
        <authorList>
            <person name="Zhang H."/>
            <person name="Lin R."/>
            <person name="Xie B."/>
        </authorList>
    </citation>
    <scope>NUCLEOTIDE SEQUENCE</scope>
    <source>
        <strain evidence="13">BazhouSP</strain>
    </source>
</reference>
<keyword evidence="4 11" id="KW-0812">Transmembrane</keyword>
<evidence type="ECO:0000256" key="5">
    <source>
        <dbReference type="ARBA" id="ARBA00022775"/>
    </source>
</evidence>
<evidence type="ECO:0000256" key="8">
    <source>
        <dbReference type="ARBA" id="ARBA00023034"/>
    </source>
</evidence>